<dbReference type="GO" id="GO:0016787">
    <property type="term" value="F:hydrolase activity"/>
    <property type="evidence" value="ECO:0007669"/>
    <property type="project" value="UniProtKB-KW"/>
</dbReference>
<gene>
    <name evidence="3" type="ORF">D3226_11375</name>
</gene>
<sequence length="405" mass="42603">MQNWQSKLGRALGVGVGVAAAGAAVIGVGGATLARILVTPERSPGEPVTVTRIDREGERLIVQLRGDHAALPGQYSLLFSGGAGHARLGPVIARSGTEARRELVGIPSGSLEPGTTGRITGWWFTEPEETGFRTERITYETELGTADAWIIHPDRVRRGSRGRWAVHVHGRGALPAETLRGVAPLARAGITSLVISYRNDPGAPAGEHGRYGIGIAESRDVDAAIAEAVRRGAERVTLVGWSMGGTAVLRSATAGPCAAAVDGIVLDSPAVDWPALLRHQASRIPVPQGLADVGISLLERGVVRGGEAAGIDFESIQPETVAAALTVPVLVHASRGDTFVPSAGAERLAAARPDLVQLHLSRDGEHVKIWNTDPIGWEKQTESFVRALPKPGWRGELPDSVWGVS</sequence>
<dbReference type="Pfam" id="PF12697">
    <property type="entry name" value="Abhydrolase_6"/>
    <property type="match status" value="1"/>
</dbReference>
<accession>A0ABS1SQV3</accession>
<evidence type="ECO:0000313" key="3">
    <source>
        <dbReference type="EMBL" id="MBL3690552.1"/>
    </source>
</evidence>
<evidence type="ECO:0000313" key="4">
    <source>
        <dbReference type="Proteomes" id="UP001646141"/>
    </source>
</evidence>
<keyword evidence="4" id="KW-1185">Reference proteome</keyword>
<evidence type="ECO:0000256" key="1">
    <source>
        <dbReference type="SAM" id="Phobius"/>
    </source>
</evidence>
<dbReference type="InterPro" id="IPR000073">
    <property type="entry name" value="AB_hydrolase_1"/>
</dbReference>
<dbReference type="Gene3D" id="3.40.50.1820">
    <property type="entry name" value="alpha/beta hydrolase"/>
    <property type="match status" value="1"/>
</dbReference>
<proteinExistence type="predicted"/>
<protein>
    <submittedName>
        <fullName evidence="3">Alpha/beta fold hydrolase</fullName>
    </submittedName>
</protein>
<dbReference type="RefSeq" id="WP_202382716.1">
    <property type="nucleotide sequence ID" value="NZ_BAAAMA010000010.1"/>
</dbReference>
<dbReference type="SUPFAM" id="SSF53474">
    <property type="entry name" value="alpha/beta-Hydrolases"/>
    <property type="match status" value="1"/>
</dbReference>
<organism evidence="3 4">
    <name type="scientific">Leucobacter chromiireducens subsp. chromiireducens</name>
    <dbReference type="NCBI Taxonomy" id="660067"/>
    <lineage>
        <taxon>Bacteria</taxon>
        <taxon>Bacillati</taxon>
        <taxon>Actinomycetota</taxon>
        <taxon>Actinomycetes</taxon>
        <taxon>Micrococcales</taxon>
        <taxon>Microbacteriaceae</taxon>
        <taxon>Leucobacter</taxon>
    </lineage>
</organism>
<feature type="domain" description="AB hydrolase-1" evidence="2">
    <location>
        <begin position="166"/>
        <end position="354"/>
    </location>
</feature>
<reference evidence="3 4" key="1">
    <citation type="submission" date="2018-09" db="EMBL/GenBank/DDBJ databases">
        <title>Comparative genomics of Leucobacter spp.</title>
        <authorList>
            <person name="Reis A.C."/>
            <person name="Kolvenbach B.A."/>
            <person name="Corvini P.F.X."/>
            <person name="Nunes O.C."/>
        </authorList>
    </citation>
    <scope>NUCLEOTIDE SEQUENCE [LARGE SCALE GENOMIC DNA]</scope>
    <source>
        <strain evidence="3 4">L-1</strain>
    </source>
</reference>
<dbReference type="InterPro" id="IPR029058">
    <property type="entry name" value="AB_hydrolase_fold"/>
</dbReference>
<comment type="caution">
    <text evidence="3">The sequence shown here is derived from an EMBL/GenBank/DDBJ whole genome shotgun (WGS) entry which is preliminary data.</text>
</comment>
<dbReference type="EMBL" id="QYAD01000004">
    <property type="protein sequence ID" value="MBL3690552.1"/>
    <property type="molecule type" value="Genomic_DNA"/>
</dbReference>
<evidence type="ECO:0000259" key="2">
    <source>
        <dbReference type="Pfam" id="PF12697"/>
    </source>
</evidence>
<keyword evidence="1" id="KW-0472">Membrane</keyword>
<keyword evidence="1" id="KW-1133">Transmembrane helix</keyword>
<dbReference type="Proteomes" id="UP001646141">
    <property type="component" value="Unassembled WGS sequence"/>
</dbReference>
<keyword evidence="1" id="KW-0812">Transmembrane</keyword>
<name>A0ABS1SQV3_9MICO</name>
<keyword evidence="3" id="KW-0378">Hydrolase</keyword>
<feature type="transmembrane region" description="Helical" evidence="1">
    <location>
        <begin position="12"/>
        <end position="38"/>
    </location>
</feature>